<reference evidence="2" key="1">
    <citation type="submission" date="2016-03" db="EMBL/GenBank/DDBJ databases">
        <title>Mechanisms controlling the formation of the plant cell surface in tip-growing cells are functionally conserved among land plants.</title>
        <authorList>
            <person name="Honkanen S."/>
            <person name="Jones V.A."/>
            <person name="Morieri G."/>
            <person name="Champion C."/>
            <person name="Hetherington A.J."/>
            <person name="Kelly S."/>
            <person name="Saint-Marcoux D."/>
            <person name="Proust H."/>
            <person name="Prescott H."/>
            <person name="Dolan L."/>
        </authorList>
    </citation>
    <scope>NUCLEOTIDE SEQUENCE [LARGE SCALE GENOMIC DNA]</scope>
    <source>
        <tissue evidence="2">Whole gametophyte</tissue>
    </source>
</reference>
<keyword evidence="1" id="KW-0812">Transmembrane</keyword>
<dbReference type="PANTHER" id="PTHR31414">
    <property type="entry name" value="TRANSMEMBRANE PROTEIN DDB_G0292058"/>
    <property type="match status" value="1"/>
</dbReference>
<proteinExistence type="predicted"/>
<feature type="transmembrane region" description="Helical" evidence="1">
    <location>
        <begin position="354"/>
        <end position="379"/>
    </location>
</feature>
<feature type="transmembrane region" description="Helical" evidence="1">
    <location>
        <begin position="324"/>
        <end position="347"/>
    </location>
</feature>
<gene>
    <name evidence="2" type="ORF">AXG93_4472s1030</name>
</gene>
<dbReference type="InterPro" id="IPR040283">
    <property type="entry name" value="DDB_G0292058-like"/>
</dbReference>
<feature type="transmembrane region" description="Helical" evidence="1">
    <location>
        <begin position="174"/>
        <end position="200"/>
    </location>
</feature>
<keyword evidence="3" id="KW-1185">Reference proteome</keyword>
<comment type="caution">
    <text evidence="2">The sequence shown here is derived from an EMBL/GenBank/DDBJ whole genome shotgun (WGS) entry which is preliminary data.</text>
</comment>
<feature type="transmembrane region" description="Helical" evidence="1">
    <location>
        <begin position="574"/>
        <end position="596"/>
    </location>
</feature>
<evidence type="ECO:0000313" key="3">
    <source>
        <dbReference type="Proteomes" id="UP000077202"/>
    </source>
</evidence>
<dbReference type="AlphaFoldDB" id="A0A176VGX7"/>
<organism evidence="2 3">
    <name type="scientific">Marchantia polymorpha subsp. ruderalis</name>
    <dbReference type="NCBI Taxonomy" id="1480154"/>
    <lineage>
        <taxon>Eukaryota</taxon>
        <taxon>Viridiplantae</taxon>
        <taxon>Streptophyta</taxon>
        <taxon>Embryophyta</taxon>
        <taxon>Marchantiophyta</taxon>
        <taxon>Marchantiopsida</taxon>
        <taxon>Marchantiidae</taxon>
        <taxon>Marchantiales</taxon>
        <taxon>Marchantiaceae</taxon>
        <taxon>Marchantia</taxon>
    </lineage>
</organism>
<evidence type="ECO:0000256" key="1">
    <source>
        <dbReference type="SAM" id="Phobius"/>
    </source>
</evidence>
<feature type="transmembrane region" description="Helical" evidence="1">
    <location>
        <begin position="18"/>
        <end position="39"/>
    </location>
</feature>
<protein>
    <submittedName>
        <fullName evidence="2">Uncharacterized protein</fullName>
    </submittedName>
</protein>
<dbReference type="Proteomes" id="UP000077202">
    <property type="component" value="Unassembled WGS sequence"/>
</dbReference>
<evidence type="ECO:0000313" key="2">
    <source>
        <dbReference type="EMBL" id="OAE20179.1"/>
    </source>
</evidence>
<dbReference type="EMBL" id="LVLJ01003667">
    <property type="protein sequence ID" value="OAE20179.1"/>
    <property type="molecule type" value="Genomic_DNA"/>
</dbReference>
<dbReference type="GO" id="GO:0016020">
    <property type="term" value="C:membrane"/>
    <property type="evidence" value="ECO:0007669"/>
    <property type="project" value="TreeGrafter"/>
</dbReference>
<keyword evidence="1" id="KW-0472">Membrane</keyword>
<sequence length="629" mass="69212">MTEVRACRSGGGFGRKHIAFLFIVVQAFALCVAGSSLSLSRVEDEDVPLNTSREELQLGSLKSSLMLPCGTQVLRNHAERPQSVSMCRDHRVSVSSNDRTVRGHEGYKLAVQGVMRHLLQAADDGMVDMNGSFILAANRTARRDPLDHFNKYRGGWDIQNDHYWASVGYTGLPAFIVAIIWAALGLLGLLFLLCCCCFCGSRSKPEYDHGKCGYIIPIILLVFFTAVAIAGCVVLYYGQAKFNNHLEDTLDFIVRQSNSTEEGLRRVSRNLTRAAEINIDNLFTLSDADKAEIGNLNRQLNSSANTLERDTADNARDIKHYINIVRISLMVVAAVMLFLVILGLLFAACGIRSVVYLLVFLGWILVTGTWILCGIFILLNNTLGDTCVAMGEWVERPSANTTLDQILPCADPTTADLALDNSRDYTDKIITLANNGITNVANVNFPPGTPTYYNQSGPLVPTLCDIYGPSPDFNLLPCTPGQLSFEAAPANLMKSGLQNWSSYICVADSGGICQTQGRLLNSTYRQLTTATDVGQSLFTDANFLVSVANCSFVRDTFTEIKGVYCHDLRKYCKWIWVGLILVSGGAMLSILLWMVYIRRKRYRYAPGKVRYSKDPPVYNGLGTAPPGTA</sequence>
<accession>A0A176VGX7</accession>
<feature type="transmembrane region" description="Helical" evidence="1">
    <location>
        <begin position="212"/>
        <end position="237"/>
    </location>
</feature>
<keyword evidence="1" id="KW-1133">Transmembrane helix</keyword>
<name>A0A176VGX7_MARPO</name>
<dbReference type="PANTHER" id="PTHR31414:SF15">
    <property type="entry name" value="PLASMA MEMBRANE FUSION PROTEIN"/>
    <property type="match status" value="1"/>
</dbReference>